<dbReference type="FunFam" id="2.40.10.10:FF:000166">
    <property type="entry name" value="Trypsin"/>
    <property type="match status" value="1"/>
</dbReference>
<evidence type="ECO:0000256" key="1">
    <source>
        <dbReference type="ARBA" id="ARBA00004239"/>
    </source>
</evidence>
<dbReference type="PANTHER" id="PTHR24250">
    <property type="entry name" value="CHYMOTRYPSIN-RELATED"/>
    <property type="match status" value="1"/>
</dbReference>
<protein>
    <submittedName>
        <fullName evidence="8">Lectizyme</fullName>
    </submittedName>
</protein>
<dbReference type="PROSITE" id="PS50240">
    <property type="entry name" value="TRYPSIN_DOM"/>
    <property type="match status" value="2"/>
</dbReference>
<keyword evidence="9" id="KW-1185">Reference proteome</keyword>
<dbReference type="InterPro" id="IPR018114">
    <property type="entry name" value="TRYPSIN_HIS"/>
</dbReference>
<dbReference type="GO" id="GO:0006508">
    <property type="term" value="P:proteolysis"/>
    <property type="evidence" value="ECO:0007669"/>
    <property type="project" value="UniProtKB-KW"/>
</dbReference>
<dbReference type="Proteomes" id="UP000075809">
    <property type="component" value="Unassembled WGS sequence"/>
</dbReference>
<dbReference type="PRINTS" id="PR00722">
    <property type="entry name" value="CHYMOTRYPSIN"/>
</dbReference>
<keyword evidence="5" id="KW-1015">Disulfide bond</keyword>
<dbReference type="Pfam" id="PF00089">
    <property type="entry name" value="Trypsin"/>
    <property type="match status" value="2"/>
</dbReference>
<dbReference type="SUPFAM" id="SSF50494">
    <property type="entry name" value="Trypsin-like serine proteases"/>
    <property type="match status" value="2"/>
</dbReference>
<name>A0A151WYA6_9HYME</name>
<dbReference type="EMBL" id="KQ982650">
    <property type="protein sequence ID" value="KYQ52882.1"/>
    <property type="molecule type" value="Genomic_DNA"/>
</dbReference>
<evidence type="ECO:0000313" key="8">
    <source>
        <dbReference type="EMBL" id="KYQ52882.1"/>
    </source>
</evidence>
<evidence type="ECO:0000256" key="6">
    <source>
        <dbReference type="RuleBase" id="RU363034"/>
    </source>
</evidence>
<evidence type="ECO:0000313" key="9">
    <source>
        <dbReference type="Proteomes" id="UP000075809"/>
    </source>
</evidence>
<dbReference type="GO" id="GO:0004252">
    <property type="term" value="F:serine-type endopeptidase activity"/>
    <property type="evidence" value="ECO:0007669"/>
    <property type="project" value="InterPro"/>
</dbReference>
<evidence type="ECO:0000256" key="4">
    <source>
        <dbReference type="ARBA" id="ARBA00022825"/>
    </source>
</evidence>
<comment type="subcellular location">
    <subcellularLocation>
        <location evidence="1">Secreted</location>
        <location evidence="1">Extracellular space</location>
    </subcellularLocation>
</comment>
<dbReference type="InterPro" id="IPR033116">
    <property type="entry name" value="TRYPSIN_SER"/>
</dbReference>
<feature type="domain" description="Peptidase S1" evidence="7">
    <location>
        <begin position="229"/>
        <end position="469"/>
    </location>
</feature>
<dbReference type="FunFam" id="2.40.10.10:FF:000068">
    <property type="entry name" value="transmembrane protease serine 2"/>
    <property type="match status" value="1"/>
</dbReference>
<dbReference type="PANTHER" id="PTHR24250:SF50">
    <property type="entry name" value="PEPTIDASE S1 DOMAIN-CONTAINING PROTEIN"/>
    <property type="match status" value="1"/>
</dbReference>
<proteinExistence type="predicted"/>
<keyword evidence="4 6" id="KW-0720">Serine protease</keyword>
<dbReference type="FunFam" id="2.40.10.10:FF:000036">
    <property type="entry name" value="Trypsin beta"/>
    <property type="match status" value="1"/>
</dbReference>
<keyword evidence="3 6" id="KW-0378">Hydrolase</keyword>
<gene>
    <name evidence="8" type="ORF">ALC60_07960</name>
</gene>
<dbReference type="STRING" id="64791.A0A151WYA6"/>
<dbReference type="AlphaFoldDB" id="A0A151WYA6"/>
<dbReference type="InterPro" id="IPR009003">
    <property type="entry name" value="Peptidase_S1_PA"/>
</dbReference>
<accession>A0A151WYA6</accession>
<dbReference type="CDD" id="cd00190">
    <property type="entry name" value="Tryp_SPc"/>
    <property type="match status" value="2"/>
</dbReference>
<dbReference type="GO" id="GO:0005576">
    <property type="term" value="C:extracellular region"/>
    <property type="evidence" value="ECO:0007669"/>
    <property type="project" value="UniProtKB-SubCell"/>
</dbReference>
<keyword evidence="2 6" id="KW-0645">Protease</keyword>
<dbReference type="SMART" id="SM00020">
    <property type="entry name" value="Tryp_SPc"/>
    <property type="match status" value="2"/>
</dbReference>
<sequence>MPPTGPGLTSFETRVVGGDEAPKGRYPYMLSLQRLSLFSYQHFCGGSILNEQWGITAAHCTVNNRASSVIVMAGKFNLKLLEPTEQLTKVSKWIIHEKYKGGVGPNDIALIKFTFSLKLNMNTQPIVLPQPNSEPTGQAWLSGWSSTSTTDIPILPSTLQHALTTIIDRKLCDAIVTNMTGFPSLVDDTNICTEPKSSKPNSACSVLQPRINIQMPPTGPGLTSFETRVVGGDEAPKGRYPYMLSLQTWSFFFFEHFCGGSILNEQWGITAAHCADAYPASNVIAKAGKFNLKLTEATEQLTKVSKWIIHEKYKGGVGPNDIALIKFTTLLKLNVNVQPIVLPQPNSEPTGQAWLSGWGSTSTTNNPIMPSILQHALMTIIDRKLCDATVTNMTGSPSPVDDTNICTAPKSSKPNSACSGDSGGPLAIFTGGKPVLIGLVSWGLIPCKDAPSVYTKTSYFNKWIEQKISNY</sequence>
<dbReference type="InterPro" id="IPR001254">
    <property type="entry name" value="Trypsin_dom"/>
</dbReference>
<evidence type="ECO:0000256" key="3">
    <source>
        <dbReference type="ARBA" id="ARBA00022801"/>
    </source>
</evidence>
<dbReference type="PROSITE" id="PS00135">
    <property type="entry name" value="TRYPSIN_SER"/>
    <property type="match status" value="1"/>
</dbReference>
<dbReference type="InterPro" id="IPR043504">
    <property type="entry name" value="Peptidase_S1_PA_chymotrypsin"/>
</dbReference>
<evidence type="ECO:0000256" key="5">
    <source>
        <dbReference type="ARBA" id="ARBA00023157"/>
    </source>
</evidence>
<evidence type="ECO:0000259" key="7">
    <source>
        <dbReference type="PROSITE" id="PS50240"/>
    </source>
</evidence>
<feature type="domain" description="Peptidase S1" evidence="7">
    <location>
        <begin position="15"/>
        <end position="204"/>
    </location>
</feature>
<organism evidence="8 9">
    <name type="scientific">Mycetomoellerius zeteki</name>
    <dbReference type="NCBI Taxonomy" id="64791"/>
    <lineage>
        <taxon>Eukaryota</taxon>
        <taxon>Metazoa</taxon>
        <taxon>Ecdysozoa</taxon>
        <taxon>Arthropoda</taxon>
        <taxon>Hexapoda</taxon>
        <taxon>Insecta</taxon>
        <taxon>Pterygota</taxon>
        <taxon>Neoptera</taxon>
        <taxon>Endopterygota</taxon>
        <taxon>Hymenoptera</taxon>
        <taxon>Apocrita</taxon>
        <taxon>Aculeata</taxon>
        <taxon>Formicoidea</taxon>
        <taxon>Formicidae</taxon>
        <taxon>Myrmicinae</taxon>
        <taxon>Mycetomoellerius</taxon>
    </lineage>
</organism>
<dbReference type="PROSITE" id="PS00134">
    <property type="entry name" value="TRYPSIN_HIS"/>
    <property type="match status" value="1"/>
</dbReference>
<reference evidence="8 9" key="1">
    <citation type="submission" date="2015-09" db="EMBL/GenBank/DDBJ databases">
        <title>Trachymyrmex zeteki WGS genome.</title>
        <authorList>
            <person name="Nygaard S."/>
            <person name="Hu H."/>
            <person name="Boomsma J."/>
            <person name="Zhang G."/>
        </authorList>
    </citation>
    <scope>NUCLEOTIDE SEQUENCE [LARGE SCALE GENOMIC DNA]</scope>
    <source>
        <strain evidence="8">Tzet28-1</strain>
        <tissue evidence="8">Whole body</tissue>
    </source>
</reference>
<dbReference type="InterPro" id="IPR001314">
    <property type="entry name" value="Peptidase_S1A"/>
</dbReference>
<dbReference type="Gene3D" id="2.40.10.10">
    <property type="entry name" value="Trypsin-like serine proteases"/>
    <property type="match status" value="2"/>
</dbReference>
<evidence type="ECO:0000256" key="2">
    <source>
        <dbReference type="ARBA" id="ARBA00022670"/>
    </source>
</evidence>